<accession>A0A3D6BRF5</accession>
<gene>
    <name evidence="1" type="ORF">DHV22_03925</name>
</gene>
<evidence type="ECO:0000313" key="1">
    <source>
        <dbReference type="EMBL" id="HCY80799.1"/>
    </source>
</evidence>
<sequence>MFKVWLMVAFFHTPEMPSVKYQALLFETEDLCMENLVSFLNTYERKSDLYKMTTKADAHCLEFESFEIKRFKNIGS</sequence>
<organism evidence="1 2">
    <name type="scientific">Xanthomarina gelatinilytica</name>
    <dbReference type="NCBI Taxonomy" id="1137281"/>
    <lineage>
        <taxon>Bacteria</taxon>
        <taxon>Pseudomonadati</taxon>
        <taxon>Bacteroidota</taxon>
        <taxon>Flavobacteriia</taxon>
        <taxon>Flavobacteriales</taxon>
        <taxon>Flavobacteriaceae</taxon>
        <taxon>Xanthomarina</taxon>
    </lineage>
</organism>
<protein>
    <submittedName>
        <fullName evidence="1">Uncharacterized protein</fullName>
    </submittedName>
</protein>
<comment type="caution">
    <text evidence="1">The sequence shown here is derived from an EMBL/GenBank/DDBJ whole genome shotgun (WGS) entry which is preliminary data.</text>
</comment>
<dbReference type="AlphaFoldDB" id="A0A3D6BRF5"/>
<evidence type="ECO:0000313" key="2">
    <source>
        <dbReference type="Proteomes" id="UP000263268"/>
    </source>
</evidence>
<dbReference type="EMBL" id="DPRK01000062">
    <property type="protein sequence ID" value="HCY80799.1"/>
    <property type="molecule type" value="Genomic_DNA"/>
</dbReference>
<proteinExistence type="predicted"/>
<dbReference type="Proteomes" id="UP000263268">
    <property type="component" value="Unassembled WGS sequence"/>
</dbReference>
<reference evidence="1 2" key="1">
    <citation type="journal article" date="2018" name="Nat. Biotechnol.">
        <title>A standardized bacterial taxonomy based on genome phylogeny substantially revises the tree of life.</title>
        <authorList>
            <person name="Parks D.H."/>
            <person name="Chuvochina M."/>
            <person name="Waite D.W."/>
            <person name="Rinke C."/>
            <person name="Skarshewski A."/>
            <person name="Chaumeil P.A."/>
            <person name="Hugenholtz P."/>
        </authorList>
    </citation>
    <scope>NUCLEOTIDE SEQUENCE [LARGE SCALE GENOMIC DNA]</scope>
    <source>
        <strain evidence="1">UBA10227</strain>
    </source>
</reference>
<name>A0A3D6BRF5_9FLAO</name>